<keyword evidence="2" id="KW-1185">Reference proteome</keyword>
<name>I6SA61_ENTHA</name>
<sequence length="33" mass="3948">MYVFCKAFFTKMKHLGKYVIMGEYDNNKKEVAL</sequence>
<protein>
    <submittedName>
        <fullName evidence="1">Uncharacterized protein</fullName>
    </submittedName>
</protein>
<organism evidence="1 2">
    <name type="scientific">Enterococcus hirae (strain ATCC 9790 / DSM 20160 / JCM 8729 / LMG 6399 / NBRC 3181 / NCIMB 6459 / NCDO 1258 / NCTC 12367 / WDCM 00089 / R)</name>
    <dbReference type="NCBI Taxonomy" id="768486"/>
    <lineage>
        <taxon>Bacteria</taxon>
        <taxon>Bacillati</taxon>
        <taxon>Bacillota</taxon>
        <taxon>Bacilli</taxon>
        <taxon>Lactobacillales</taxon>
        <taxon>Enterococcaceae</taxon>
        <taxon>Enterococcus</taxon>
    </lineage>
</organism>
<evidence type="ECO:0000313" key="2">
    <source>
        <dbReference type="Proteomes" id="UP000002895"/>
    </source>
</evidence>
<reference evidence="1 2" key="1">
    <citation type="journal article" date="2012" name="J. Bacteriol.">
        <title>Genome sequence of Enterococcus hirae (Streptococcus faecalis) ATCC 9790, a model organism for the study of ion transport, bioenergetics, and copper homeostasis.</title>
        <authorList>
            <person name="Gaechter T."/>
            <person name="Wunderlin C."/>
            <person name="Schmidheini T."/>
            <person name="Solioz M."/>
        </authorList>
    </citation>
    <scope>NUCLEOTIDE SEQUENCE [LARGE SCALE GENOMIC DNA]</scope>
    <source>
        <strain evidence="2">ATCC 9790 / DSM 20160 / JCM 8729 / LMG 6399 / NBRC 3181 / NCIMB 6459 / NCDO 1258 / NCTC 12367 / WDCM 00089 / R</strain>
    </source>
</reference>
<dbReference type="HOGENOM" id="CLU_3381761_0_0_9"/>
<gene>
    <name evidence="1" type="ordered locus">EHR_02305</name>
</gene>
<dbReference type="EMBL" id="CP003504">
    <property type="protein sequence ID" value="AFM69443.1"/>
    <property type="molecule type" value="Genomic_DNA"/>
</dbReference>
<dbReference type="AlphaFoldDB" id="I6SA61"/>
<evidence type="ECO:0000313" key="1">
    <source>
        <dbReference type="EMBL" id="AFM69443.1"/>
    </source>
</evidence>
<accession>I6SA61</accession>
<dbReference type="KEGG" id="ehr:EHR_02305"/>
<dbReference type="Proteomes" id="UP000002895">
    <property type="component" value="Chromosome"/>
</dbReference>
<proteinExistence type="predicted"/>